<dbReference type="RefSeq" id="WP_104837370.1">
    <property type="nucleotide sequence ID" value="NZ_CP026606.1"/>
</dbReference>
<dbReference type="InterPro" id="IPR009825">
    <property type="entry name" value="ECF_substrate-spec-like"/>
</dbReference>
<evidence type="ECO:0000313" key="2">
    <source>
        <dbReference type="EMBL" id="AVB75713.1"/>
    </source>
</evidence>
<dbReference type="Proteomes" id="UP000239462">
    <property type="component" value="Chromosome"/>
</dbReference>
<accession>A0A2L1C8T9</accession>
<feature type="transmembrane region" description="Helical" evidence="1">
    <location>
        <begin position="36"/>
        <end position="56"/>
    </location>
</feature>
<feature type="transmembrane region" description="Helical" evidence="1">
    <location>
        <begin position="94"/>
        <end position="121"/>
    </location>
</feature>
<keyword evidence="3" id="KW-0808">Transferase</keyword>
<keyword evidence="1" id="KW-0812">Transmembrane</keyword>
<protein>
    <submittedName>
        <fullName evidence="3">LytS/YehU family sensor histidine kinase</fullName>
    </submittedName>
</protein>
<dbReference type="GeneID" id="36101391"/>
<organism evidence="2 4">
    <name type="scientific">Methanococcus maripaludis</name>
    <name type="common">Methanococcus deltae</name>
    <dbReference type="NCBI Taxonomy" id="39152"/>
    <lineage>
        <taxon>Archaea</taxon>
        <taxon>Methanobacteriati</taxon>
        <taxon>Methanobacteriota</taxon>
        <taxon>Methanomada group</taxon>
        <taxon>Methanococci</taxon>
        <taxon>Methanococcales</taxon>
        <taxon>Methanococcaceae</taxon>
        <taxon>Methanococcus</taxon>
    </lineage>
</organism>
<dbReference type="Proteomes" id="UP000558015">
    <property type="component" value="Unassembled WGS sequence"/>
</dbReference>
<dbReference type="EMBL" id="CP026606">
    <property type="protein sequence ID" value="AVB75713.1"/>
    <property type="molecule type" value="Genomic_DNA"/>
</dbReference>
<dbReference type="AlphaFoldDB" id="A0A2L1C8T9"/>
<evidence type="ECO:0000313" key="3">
    <source>
        <dbReference type="EMBL" id="MBA2858412.1"/>
    </source>
</evidence>
<dbReference type="Gene3D" id="1.10.1760.20">
    <property type="match status" value="1"/>
</dbReference>
<keyword evidence="1" id="KW-0472">Membrane</keyword>
<keyword evidence="3" id="KW-0418">Kinase</keyword>
<feature type="transmembrane region" description="Helical" evidence="1">
    <location>
        <begin position="155"/>
        <end position="173"/>
    </location>
</feature>
<feature type="transmembrane region" description="Helical" evidence="1">
    <location>
        <begin position="128"/>
        <end position="149"/>
    </location>
</feature>
<keyword evidence="1" id="KW-1133">Transmembrane helix</keyword>
<feature type="transmembrane region" description="Helical" evidence="1">
    <location>
        <begin position="68"/>
        <end position="88"/>
    </location>
</feature>
<reference evidence="2" key="2">
    <citation type="submission" date="2018-02" db="EMBL/GenBank/DDBJ databases">
        <title>Complete genome sequence of the Methanococcus maripaludis type strain JJ (DSM 2067), a model for selenoprotein synthesis in Archaea.</title>
        <authorList>
            <person name="Poehlein A."/>
            <person name="Heym D."/>
            <person name="Quitzke V."/>
            <person name="Fersch J."/>
            <person name="Daniel R."/>
            <person name="Rother M."/>
        </authorList>
    </citation>
    <scope>NUCLEOTIDE SEQUENCE [LARGE SCALE GENOMIC DNA]</scope>
    <source>
        <strain evidence="2">DSM 2067</strain>
    </source>
</reference>
<dbReference type="KEGG" id="mmad:MMJJ_02960"/>
<evidence type="ECO:0000313" key="5">
    <source>
        <dbReference type="Proteomes" id="UP000558015"/>
    </source>
</evidence>
<reference evidence="4" key="1">
    <citation type="journal article" date="2018" name="Genome Announc.">
        <title>Complete Genome Sequence of the Methanococcus maripaludis Type Strain JJ (DSM 2067), a Model for Selenoprotein Synthesis in Archaea.</title>
        <authorList>
            <person name="Poehlein A."/>
            <person name="Heym D."/>
            <person name="Quitzke V."/>
            <person name="Fersch J."/>
            <person name="Daniel R."/>
            <person name="Rother M."/>
        </authorList>
    </citation>
    <scope>NUCLEOTIDE SEQUENCE [LARGE SCALE GENOMIC DNA]</scope>
    <source>
        <strain evidence="4">DSM 2067</strain>
    </source>
</reference>
<evidence type="ECO:0000313" key="4">
    <source>
        <dbReference type="Proteomes" id="UP000239462"/>
    </source>
</evidence>
<proteinExistence type="predicted"/>
<sequence>MNNKLPYLITAFGISINVLGGFIATSYDLPIFLNNLGTILCGLLLGPAGGALTGLFSNLIIGSTVNSVYIPFTIVNVVVGFVAGYAAIKHDREFTSMILHAFLISIIALCLVIPIEMFIFGGPLDQTILSYATTINLNTGLNISAAIYFAEFPLMIADIVLSAIWAYVVLMLLPKKVLDILKINNENI</sequence>
<gene>
    <name evidence="3" type="ORF">HNP93_001113</name>
    <name evidence="2" type="ORF">MMJJ_02960</name>
</gene>
<name>A0A2L1C8T9_METMI</name>
<reference evidence="3 5" key="3">
    <citation type="submission" date="2020-07" db="EMBL/GenBank/DDBJ databases">
        <title>Genomic Encyclopedia of Type Strains, Phase IV (KMG-V): Genome sequencing to study the core and pangenomes of soil and plant-associated prokaryotes.</title>
        <authorList>
            <person name="Whitman W."/>
        </authorList>
    </citation>
    <scope>NUCLEOTIDE SEQUENCE [LARGE SCALE GENOMIC DNA]</scope>
    <source>
        <strain evidence="3 5">C12</strain>
    </source>
</reference>
<evidence type="ECO:0000256" key="1">
    <source>
        <dbReference type="SAM" id="Phobius"/>
    </source>
</evidence>
<dbReference type="GO" id="GO:0016301">
    <property type="term" value="F:kinase activity"/>
    <property type="evidence" value="ECO:0007669"/>
    <property type="project" value="UniProtKB-KW"/>
</dbReference>
<dbReference type="EMBL" id="JACDUN010000001">
    <property type="protein sequence ID" value="MBA2858412.1"/>
    <property type="molecule type" value="Genomic_DNA"/>
</dbReference>
<feature type="transmembrane region" description="Helical" evidence="1">
    <location>
        <begin position="7"/>
        <end position="24"/>
    </location>
</feature>
<dbReference type="Pfam" id="PF07155">
    <property type="entry name" value="ECF-ribofla_trS"/>
    <property type="match status" value="1"/>
</dbReference>